<dbReference type="EMBL" id="BOQN01000105">
    <property type="protein sequence ID" value="GIM96065.1"/>
    <property type="molecule type" value="Genomic_DNA"/>
</dbReference>
<dbReference type="AlphaFoldDB" id="A0A919W9I4"/>
<evidence type="ECO:0000313" key="3">
    <source>
        <dbReference type="Proteomes" id="UP000677082"/>
    </source>
</evidence>
<dbReference type="RefSeq" id="WP_213011752.1">
    <property type="nucleotide sequence ID" value="NZ_BOQN01000105.1"/>
</dbReference>
<dbReference type="Proteomes" id="UP000677082">
    <property type="component" value="Unassembled WGS sequence"/>
</dbReference>
<proteinExistence type="predicted"/>
<feature type="region of interest" description="Disordered" evidence="1">
    <location>
        <begin position="1"/>
        <end position="83"/>
    </location>
</feature>
<gene>
    <name evidence="2" type="ORF">Ato02nite_078580</name>
</gene>
<protein>
    <submittedName>
        <fullName evidence="2">Uncharacterized protein</fullName>
    </submittedName>
</protein>
<keyword evidence="3" id="KW-1185">Reference proteome</keyword>
<evidence type="ECO:0000313" key="2">
    <source>
        <dbReference type="EMBL" id="GIM96065.1"/>
    </source>
</evidence>
<sequence length="120" mass="11960">MAKPRTPPHGGTPDQPPQSGGGGGGDPPKRRTTTGGAADEPDNVAAAQARVAHLAQGGRPGESRRLTPSGSMSALGPAAKIPLLPPNPRHNLNSIRPDNSVVLSGTDVAANLAEISAGRG</sequence>
<organism evidence="2 3">
    <name type="scientific">Paractinoplanes toevensis</name>
    <dbReference type="NCBI Taxonomy" id="571911"/>
    <lineage>
        <taxon>Bacteria</taxon>
        <taxon>Bacillati</taxon>
        <taxon>Actinomycetota</taxon>
        <taxon>Actinomycetes</taxon>
        <taxon>Micromonosporales</taxon>
        <taxon>Micromonosporaceae</taxon>
        <taxon>Paractinoplanes</taxon>
    </lineage>
</organism>
<evidence type="ECO:0000256" key="1">
    <source>
        <dbReference type="SAM" id="MobiDB-lite"/>
    </source>
</evidence>
<feature type="compositionally biased region" description="Low complexity" evidence="1">
    <location>
        <begin position="44"/>
        <end position="56"/>
    </location>
</feature>
<name>A0A919W9I4_9ACTN</name>
<comment type="caution">
    <text evidence="2">The sequence shown here is derived from an EMBL/GenBank/DDBJ whole genome shotgun (WGS) entry which is preliminary data.</text>
</comment>
<accession>A0A919W9I4</accession>
<reference evidence="2 3" key="1">
    <citation type="submission" date="2021-03" db="EMBL/GenBank/DDBJ databases">
        <title>Whole genome shotgun sequence of Actinoplanes toevensis NBRC 105298.</title>
        <authorList>
            <person name="Komaki H."/>
            <person name="Tamura T."/>
        </authorList>
    </citation>
    <scope>NUCLEOTIDE SEQUENCE [LARGE SCALE GENOMIC DNA]</scope>
    <source>
        <strain evidence="2 3">NBRC 105298</strain>
    </source>
</reference>